<evidence type="ECO:0000313" key="3">
    <source>
        <dbReference type="Proteomes" id="UP000008022"/>
    </source>
</evidence>
<dbReference type="AlphaFoldDB" id="A0A0E0RF19"/>
<name>A0A0E0RF19_ORYRU</name>
<proteinExistence type="predicted"/>
<sequence>MEPRDATLAEGGGKPTGRDSRDRNPNHVLKLIDSILSLLNCIPELPQPCIKVFTPLLDVIRISYIDH</sequence>
<reference evidence="3" key="1">
    <citation type="submission" date="2013-06" db="EMBL/GenBank/DDBJ databases">
        <authorList>
            <person name="Zhao Q."/>
        </authorList>
    </citation>
    <scope>NUCLEOTIDE SEQUENCE</scope>
    <source>
        <strain evidence="3">cv. W1943</strain>
    </source>
</reference>
<dbReference type="Proteomes" id="UP000008022">
    <property type="component" value="Unassembled WGS sequence"/>
</dbReference>
<organism evidence="2 3">
    <name type="scientific">Oryza rufipogon</name>
    <name type="common">Brownbeard rice</name>
    <name type="synonym">Asian wild rice</name>
    <dbReference type="NCBI Taxonomy" id="4529"/>
    <lineage>
        <taxon>Eukaryota</taxon>
        <taxon>Viridiplantae</taxon>
        <taxon>Streptophyta</taxon>
        <taxon>Embryophyta</taxon>
        <taxon>Tracheophyta</taxon>
        <taxon>Spermatophyta</taxon>
        <taxon>Magnoliopsida</taxon>
        <taxon>Liliopsida</taxon>
        <taxon>Poales</taxon>
        <taxon>Poaceae</taxon>
        <taxon>BOP clade</taxon>
        <taxon>Oryzoideae</taxon>
        <taxon>Oryzeae</taxon>
        <taxon>Oryzinae</taxon>
        <taxon>Oryza</taxon>
    </lineage>
</organism>
<protein>
    <submittedName>
        <fullName evidence="2">Uncharacterized protein</fullName>
    </submittedName>
</protein>
<dbReference type="HOGENOM" id="CLU_2816922_0_0_1"/>
<dbReference type="EnsemblPlants" id="ORUFI12G06750.1">
    <property type="protein sequence ID" value="ORUFI12G06750.1"/>
    <property type="gene ID" value="ORUFI12G06750"/>
</dbReference>
<keyword evidence="3" id="KW-1185">Reference proteome</keyword>
<feature type="compositionally biased region" description="Basic and acidic residues" evidence="1">
    <location>
        <begin position="16"/>
        <end position="25"/>
    </location>
</feature>
<evidence type="ECO:0000256" key="1">
    <source>
        <dbReference type="SAM" id="MobiDB-lite"/>
    </source>
</evidence>
<evidence type="ECO:0000313" key="2">
    <source>
        <dbReference type="EnsemblPlants" id="ORUFI12G06750.1"/>
    </source>
</evidence>
<feature type="region of interest" description="Disordered" evidence="1">
    <location>
        <begin position="1"/>
        <end position="25"/>
    </location>
</feature>
<dbReference type="Gramene" id="ORUFI12G06750.1">
    <property type="protein sequence ID" value="ORUFI12G06750.1"/>
    <property type="gene ID" value="ORUFI12G06750"/>
</dbReference>
<reference evidence="2" key="2">
    <citation type="submission" date="2015-06" db="UniProtKB">
        <authorList>
            <consortium name="EnsemblPlants"/>
        </authorList>
    </citation>
    <scope>IDENTIFICATION</scope>
</reference>
<accession>A0A0E0RF19</accession>